<evidence type="ECO:0000259" key="2">
    <source>
        <dbReference type="PROSITE" id="PS50994"/>
    </source>
</evidence>
<dbReference type="NCBIfam" id="NF033563">
    <property type="entry name" value="transpos_IS30"/>
    <property type="match status" value="1"/>
</dbReference>
<name>A0A137YRE7_9ACTN</name>
<feature type="domain" description="Integrase catalytic" evidence="2">
    <location>
        <begin position="169"/>
        <end position="331"/>
    </location>
</feature>
<sequence>MLTVEDRVEISTGLKAGWSIRTIAVHLGRAPSVISREIHRNSTKTGGYRCATADKTARQSRSRPQERVIDRDPILRARVLADLKSSCTPRQIAGRLRLEAQDPSVELMERSVDAQGRTVSHEAIYRWLYVLPKGELDRQGIMLQSKRTRRKPRKQVGERSARIVGMRSIDDRPEAANDRRVPGWWEGDLIVGKNGKTAAATLVERTSRYTLILGLPGGKHADGVADVLIDHLAGLPAFMKQGLTWDQGTEMAEHASVTVAADLPIFFAHPRSPWERPTNENTNGLIREYLPKGTEITDHQPYLDSIARELNERPRACLGFRTPREVFEKLLLTSAVASTS</sequence>
<dbReference type="InterPro" id="IPR001584">
    <property type="entry name" value="Integrase_cat-core"/>
</dbReference>
<dbReference type="PANTHER" id="PTHR10948:SF23">
    <property type="entry name" value="TRANSPOSASE INSI FOR INSERTION SEQUENCE ELEMENT IS30A-RELATED"/>
    <property type="match status" value="1"/>
</dbReference>
<accession>A0A137YRE7</accession>
<dbReference type="PANTHER" id="PTHR10948">
    <property type="entry name" value="TRANSPOSASE"/>
    <property type="match status" value="1"/>
</dbReference>
<protein>
    <submittedName>
        <fullName evidence="3">Integrase</fullName>
    </submittedName>
</protein>
<dbReference type="Proteomes" id="UP000070409">
    <property type="component" value="Unassembled WGS sequence"/>
</dbReference>
<reference evidence="3 4" key="1">
    <citation type="submission" date="2016-02" db="EMBL/GenBank/DDBJ databases">
        <authorList>
            <person name="Teng J.L."/>
            <person name="Tang Y."/>
            <person name="Huang Y."/>
            <person name="Guo F."/>
            <person name="Wei W."/>
            <person name="Chen J.H."/>
            <person name="Wong S.Y."/>
            <person name="Lau S.K."/>
            <person name="Woo P.C."/>
        </authorList>
    </citation>
    <scope>NUCLEOTIDE SEQUENCE [LARGE SCALE GENOMIC DNA]</scope>
    <source>
        <strain evidence="3 4">JCM 13375</strain>
    </source>
</reference>
<dbReference type="Gene3D" id="3.30.420.10">
    <property type="entry name" value="Ribonuclease H-like superfamily/Ribonuclease H"/>
    <property type="match status" value="1"/>
</dbReference>
<dbReference type="InterPro" id="IPR053392">
    <property type="entry name" value="Transposase_IS30-like"/>
</dbReference>
<keyword evidence="4" id="KW-1185">Reference proteome</keyword>
<dbReference type="PROSITE" id="PS50994">
    <property type="entry name" value="INTEGRASE"/>
    <property type="match status" value="1"/>
</dbReference>
<dbReference type="RefSeq" id="WP_068747213.1">
    <property type="nucleotide sequence ID" value="NZ_LSRE01000054.1"/>
</dbReference>
<dbReference type="InterPro" id="IPR012337">
    <property type="entry name" value="RNaseH-like_sf"/>
</dbReference>
<dbReference type="EMBL" id="LSRE01000054">
    <property type="protein sequence ID" value="KXO88606.1"/>
    <property type="molecule type" value="Genomic_DNA"/>
</dbReference>
<evidence type="ECO:0000256" key="1">
    <source>
        <dbReference type="ARBA" id="ARBA00023172"/>
    </source>
</evidence>
<evidence type="ECO:0000313" key="3">
    <source>
        <dbReference type="EMBL" id="KXO88606.1"/>
    </source>
</evidence>
<dbReference type="InterPro" id="IPR051917">
    <property type="entry name" value="Transposase-Integrase"/>
</dbReference>
<proteinExistence type="predicted"/>
<comment type="caution">
    <text evidence="3">The sequence shown here is derived from an EMBL/GenBank/DDBJ whole genome shotgun (WGS) entry which is preliminary data.</text>
</comment>
<gene>
    <name evidence="3" type="ORF">AXK61_24085</name>
</gene>
<evidence type="ECO:0000313" key="4">
    <source>
        <dbReference type="Proteomes" id="UP000070409"/>
    </source>
</evidence>
<keyword evidence="1" id="KW-0233">DNA recombination</keyword>
<organism evidence="3 4">
    <name type="scientific">Tsukamurella pseudospumae</name>
    <dbReference type="NCBI Taxonomy" id="239498"/>
    <lineage>
        <taxon>Bacteria</taxon>
        <taxon>Bacillati</taxon>
        <taxon>Actinomycetota</taxon>
        <taxon>Actinomycetes</taxon>
        <taxon>Mycobacteriales</taxon>
        <taxon>Tsukamurellaceae</taxon>
        <taxon>Tsukamurella</taxon>
    </lineage>
</organism>
<dbReference type="InterPro" id="IPR036397">
    <property type="entry name" value="RNaseH_sf"/>
</dbReference>
<dbReference type="SUPFAM" id="SSF53098">
    <property type="entry name" value="Ribonuclease H-like"/>
    <property type="match status" value="1"/>
</dbReference>
<dbReference type="Pfam" id="PF13936">
    <property type="entry name" value="HTH_38"/>
    <property type="match status" value="1"/>
</dbReference>
<dbReference type="InterPro" id="IPR025246">
    <property type="entry name" value="IS30-like_HTH"/>
</dbReference>